<feature type="transmembrane region" description="Helical" evidence="1">
    <location>
        <begin position="82"/>
        <end position="102"/>
    </location>
</feature>
<keyword evidence="1" id="KW-0812">Transmembrane</keyword>
<proteinExistence type="predicted"/>
<evidence type="ECO:0000313" key="2">
    <source>
        <dbReference type="EMBL" id="RRR53513.1"/>
    </source>
</evidence>
<evidence type="ECO:0000313" key="3">
    <source>
        <dbReference type="Proteomes" id="UP000274117"/>
    </source>
</evidence>
<dbReference type="RefSeq" id="WP_105122234.1">
    <property type="nucleotide sequence ID" value="NZ_JABCSA010000021.1"/>
</dbReference>
<accession>A0A3R8T9R8</accession>
<evidence type="ECO:0000256" key="1">
    <source>
        <dbReference type="SAM" id="Phobius"/>
    </source>
</evidence>
<keyword evidence="1" id="KW-0472">Membrane</keyword>
<name>A0A3R8T9R8_STRSU</name>
<comment type="caution">
    <text evidence="2">The sequence shown here is derived from an EMBL/GenBank/DDBJ whole genome shotgun (WGS) entry which is preliminary data.</text>
</comment>
<protein>
    <submittedName>
        <fullName evidence="2">Uncharacterized protein</fullName>
    </submittedName>
</protein>
<dbReference type="AlphaFoldDB" id="A0A3R8T9R8"/>
<keyword evidence="1" id="KW-1133">Transmembrane helix</keyword>
<reference evidence="2 3" key="2">
    <citation type="submission" date="2018-12" db="EMBL/GenBank/DDBJ databases">
        <title>Whole-genome sequences of fifteen clinical Streptococcus suis strains isolated from pigs between 2006 and 2018.</title>
        <authorList>
            <person name="Stevens M.J.A."/>
            <person name="Cernela N."/>
            <person name="Spoerry Serrano N."/>
            <person name="Schmitt S."/>
            <person name="Schrenzel J."/>
            <person name="Stephan R."/>
        </authorList>
    </citation>
    <scope>NUCLEOTIDE SEQUENCE [LARGE SCALE GENOMIC DNA]</scope>
    <source>
        <strain evidence="2 3">PP422</strain>
    </source>
</reference>
<feature type="transmembrane region" description="Helical" evidence="1">
    <location>
        <begin position="41"/>
        <end position="62"/>
    </location>
</feature>
<organism evidence="2 3">
    <name type="scientific">Streptococcus suis</name>
    <dbReference type="NCBI Taxonomy" id="1307"/>
    <lineage>
        <taxon>Bacteria</taxon>
        <taxon>Bacillati</taxon>
        <taxon>Bacillota</taxon>
        <taxon>Bacilli</taxon>
        <taxon>Lactobacillales</taxon>
        <taxon>Streptococcaceae</taxon>
        <taxon>Streptococcus</taxon>
    </lineage>
</organism>
<dbReference type="EMBL" id="RSDO01000006">
    <property type="protein sequence ID" value="RRR53513.1"/>
    <property type="molecule type" value="Genomic_DNA"/>
</dbReference>
<gene>
    <name evidence="2" type="ORF">EI998_04420</name>
</gene>
<dbReference type="Proteomes" id="UP000274117">
    <property type="component" value="Unassembled WGS sequence"/>
</dbReference>
<reference evidence="2 3" key="1">
    <citation type="submission" date="2018-11" db="EMBL/GenBank/DDBJ databases">
        <authorList>
            <person name="Stevens M.J."/>
            <person name="Cernela N."/>
            <person name="Spoerry Serrano N."/>
            <person name="Schmitt S."/>
            <person name="Schrenzel J."/>
            <person name="Stephan R."/>
        </authorList>
    </citation>
    <scope>NUCLEOTIDE SEQUENCE [LARGE SCALE GENOMIC DNA]</scope>
    <source>
        <strain evidence="2 3">PP422</strain>
    </source>
</reference>
<sequence length="111" mass="12407">MFLILGVTGVLFLFSILVGYLVFVVAWSLPRMEDKQQHRYYLIGSLLSLLLFPFIGPLVFPIFGFSLGYGISAPLSKGWRTFLIIVGVVLLLCSGLALFWIAETVLDLYSN</sequence>
<feature type="transmembrane region" description="Helical" evidence="1">
    <location>
        <begin position="6"/>
        <end position="29"/>
    </location>
</feature>